<dbReference type="AlphaFoldDB" id="V3ZTS6"/>
<dbReference type="GO" id="GO:0008017">
    <property type="term" value="F:microtubule binding"/>
    <property type="evidence" value="ECO:0007669"/>
    <property type="project" value="InterPro"/>
</dbReference>
<name>V3ZTS6_LOTGI</name>
<proteinExistence type="inferred from homology"/>
<dbReference type="Proteomes" id="UP000030746">
    <property type="component" value="Unassembled WGS sequence"/>
</dbReference>
<feature type="region of interest" description="Disordered" evidence="2">
    <location>
        <begin position="33"/>
        <end position="122"/>
    </location>
</feature>
<reference evidence="3 4" key="1">
    <citation type="journal article" date="2013" name="Nature">
        <title>Insights into bilaterian evolution from three spiralian genomes.</title>
        <authorList>
            <person name="Simakov O."/>
            <person name="Marletaz F."/>
            <person name="Cho S.J."/>
            <person name="Edsinger-Gonzales E."/>
            <person name="Havlak P."/>
            <person name="Hellsten U."/>
            <person name="Kuo D.H."/>
            <person name="Larsson T."/>
            <person name="Lv J."/>
            <person name="Arendt D."/>
            <person name="Savage R."/>
            <person name="Osoegawa K."/>
            <person name="de Jong P."/>
            <person name="Grimwood J."/>
            <person name="Chapman J.A."/>
            <person name="Shapiro H."/>
            <person name="Aerts A."/>
            <person name="Otillar R.P."/>
            <person name="Terry A.Y."/>
            <person name="Boore J.L."/>
            <person name="Grigoriev I.V."/>
            <person name="Lindberg D.R."/>
            <person name="Seaver E.C."/>
            <person name="Weisblat D.A."/>
            <person name="Putnam N.H."/>
            <person name="Rokhsar D.S."/>
        </authorList>
    </citation>
    <scope>NUCLEOTIDE SEQUENCE [LARGE SCALE GENOMIC DNA]</scope>
</reference>
<evidence type="ECO:0000256" key="1">
    <source>
        <dbReference type="ARBA" id="ARBA00008738"/>
    </source>
</evidence>
<evidence type="ECO:0000313" key="4">
    <source>
        <dbReference type="Proteomes" id="UP000030746"/>
    </source>
</evidence>
<dbReference type="EMBL" id="KB203207">
    <property type="protein sequence ID" value="ESO85955.1"/>
    <property type="molecule type" value="Genomic_DNA"/>
</dbReference>
<feature type="compositionally biased region" description="Basic and acidic residues" evidence="2">
    <location>
        <begin position="102"/>
        <end position="116"/>
    </location>
</feature>
<comment type="similarity">
    <text evidence="1">Belongs to the FAM154 family.</text>
</comment>
<dbReference type="InterPro" id="IPR033336">
    <property type="entry name" value="SAXO1/2"/>
</dbReference>
<dbReference type="PANTHER" id="PTHR31516:SF18">
    <property type="entry name" value="TRANSLATION INITIATION FACTOR IF-2"/>
    <property type="match status" value="1"/>
</dbReference>
<accession>V3ZTS6</accession>
<keyword evidence="4" id="KW-1185">Reference proteome</keyword>
<dbReference type="GeneID" id="20251134"/>
<dbReference type="GO" id="GO:0005856">
    <property type="term" value="C:cytoskeleton"/>
    <property type="evidence" value="ECO:0007669"/>
    <property type="project" value="TreeGrafter"/>
</dbReference>
<dbReference type="HOGENOM" id="CLU_547785_0_0_1"/>
<organism evidence="3 4">
    <name type="scientific">Lottia gigantea</name>
    <name type="common">Giant owl limpet</name>
    <dbReference type="NCBI Taxonomy" id="225164"/>
    <lineage>
        <taxon>Eukaryota</taxon>
        <taxon>Metazoa</taxon>
        <taxon>Spiralia</taxon>
        <taxon>Lophotrochozoa</taxon>
        <taxon>Mollusca</taxon>
        <taxon>Gastropoda</taxon>
        <taxon>Patellogastropoda</taxon>
        <taxon>Lottioidea</taxon>
        <taxon>Lottiidae</taxon>
        <taxon>Lottia</taxon>
    </lineage>
</organism>
<dbReference type="OrthoDB" id="9973968at2759"/>
<feature type="compositionally biased region" description="Basic and acidic residues" evidence="2">
    <location>
        <begin position="49"/>
        <end position="60"/>
    </location>
</feature>
<dbReference type="PANTHER" id="PTHR31516">
    <property type="entry name" value="STABILIZER OF AXONEMAL MICROTUBULES 2"/>
    <property type="match status" value="1"/>
</dbReference>
<gene>
    <name evidence="3" type="ORF">LOTGIDRAFT_239638</name>
</gene>
<evidence type="ECO:0000256" key="2">
    <source>
        <dbReference type="SAM" id="MobiDB-lite"/>
    </source>
</evidence>
<sequence>MSVKPAVFDNPELFAEIFPDDVDINDICDCGRHKRKQVPGFNGKMAPRTKREFPDTDYKATFKPKNARPRSSKRPPPSPRDPNPPPMTFSTNQRSEFTKPNNPERVEPIKREEKYEPSTVPLESQTFYKQEYKPKVVFPDIHQFSPKPDEIRLPSAKFDPTTTNKTHYKQWVPEPSRPFAELPSFAGSILFPEKERLPESVTKHTYIKRPIQPTEPAKPADNNLKIEGSMMFDTTHDNTYRKIHGDHRSVRVKPWTELSTNLKSKDKFETLTQFRRDFPGFLGGQPLPPPPISPLKSTVDLKFDNRRSFSTEQRSIYKGHDVKTFPSAKSCKKTEEEYRVPSVAFETETSQRRDFKPIDIENAYPPPSFIPFEKLHTDKDAKFDDHTMSKEFFKEWPVQERKRYGDFHENRPYIPPMVKFEGESITKSTYKPKVAEPIQNYKPEFKTIDKSGNMELKTSYTDSYPGHKIKLCRAQIYLLQQEFKKWQTEQQNNAISVH</sequence>
<protein>
    <submittedName>
        <fullName evidence="3">Uncharacterized protein</fullName>
    </submittedName>
</protein>
<evidence type="ECO:0000313" key="3">
    <source>
        <dbReference type="EMBL" id="ESO85955.1"/>
    </source>
</evidence>
<feature type="compositionally biased region" description="Polar residues" evidence="2">
    <location>
        <begin position="88"/>
        <end position="101"/>
    </location>
</feature>
<dbReference type="CTD" id="20251134"/>
<dbReference type="RefSeq" id="XP_009063356.1">
    <property type="nucleotide sequence ID" value="XM_009065108.1"/>
</dbReference>
<feature type="compositionally biased region" description="Pro residues" evidence="2">
    <location>
        <begin position="74"/>
        <end position="87"/>
    </location>
</feature>
<dbReference type="KEGG" id="lgi:LOTGIDRAFT_239638"/>
<dbReference type="OMA" id="CRAQVYL"/>